<evidence type="ECO:0000259" key="1">
    <source>
        <dbReference type="Pfam" id="PF06983"/>
    </source>
</evidence>
<dbReference type="KEGG" id="mhor:MSHOH_0934"/>
<keyword evidence="2" id="KW-0808">Transferase</keyword>
<proteinExistence type="predicted"/>
<dbReference type="PIRSF" id="PIRSF021700">
    <property type="entry name" value="3_dmu_93_MTrfase"/>
    <property type="match status" value="1"/>
</dbReference>
<evidence type="ECO:0000313" key="2">
    <source>
        <dbReference type="EMBL" id="AKB77417.1"/>
    </source>
</evidence>
<organism evidence="2 3">
    <name type="scientific">Methanosarcina horonobensis HB-1 = JCM 15518</name>
    <dbReference type="NCBI Taxonomy" id="1434110"/>
    <lineage>
        <taxon>Archaea</taxon>
        <taxon>Methanobacteriati</taxon>
        <taxon>Methanobacteriota</taxon>
        <taxon>Stenosarchaea group</taxon>
        <taxon>Methanomicrobia</taxon>
        <taxon>Methanosarcinales</taxon>
        <taxon>Methanosarcinaceae</taxon>
        <taxon>Methanosarcina</taxon>
    </lineage>
</organism>
<name>A0A0E3SC15_9EURY</name>
<dbReference type="GeneID" id="24830095"/>
<dbReference type="STRING" id="1434110.MSHOH_0934"/>
<keyword evidence="2" id="KW-0830">Ubiquinone</keyword>
<dbReference type="InterPro" id="IPR029068">
    <property type="entry name" value="Glyas_Bleomycin-R_OHBP_Dase"/>
</dbReference>
<protein>
    <submittedName>
        <fullName evidence="2">3-demethylubiquinone-9 3-methyltransferase</fullName>
    </submittedName>
</protein>
<keyword evidence="2" id="KW-0489">Methyltransferase</keyword>
<dbReference type="Gene3D" id="3.10.180.10">
    <property type="entry name" value="2,3-Dihydroxybiphenyl 1,2-Dioxygenase, domain 1"/>
    <property type="match status" value="1"/>
</dbReference>
<dbReference type="OrthoDB" id="7844at2157"/>
<evidence type="ECO:0000313" key="3">
    <source>
        <dbReference type="Proteomes" id="UP000033101"/>
    </source>
</evidence>
<dbReference type="InterPro" id="IPR009725">
    <property type="entry name" value="3_dmu_93_MTrfase"/>
</dbReference>
<sequence length="177" mass="20082">MKASTQKIAPCLTFNDQAEEAANFYVSIFSAVFENSKILNIARFSKEELEALSYLPEDIRPGPAGSVRTIRFLLNGQEIEAVNGGNFFNFCEGMSLYVRCEDQKEIDWLWEKLSEGGEKSQCGWLKDKYGVSWQIAPAIVDEMLSDPDPEKSNRVIIAIYGMKKYDIEALKRAYEGR</sequence>
<dbReference type="HOGENOM" id="CLU_046006_22_1_2"/>
<dbReference type="GO" id="GO:0008168">
    <property type="term" value="F:methyltransferase activity"/>
    <property type="evidence" value="ECO:0007669"/>
    <property type="project" value="UniProtKB-KW"/>
</dbReference>
<dbReference type="PANTHER" id="PTHR33990">
    <property type="entry name" value="PROTEIN YJDN-RELATED"/>
    <property type="match status" value="1"/>
</dbReference>
<keyword evidence="3" id="KW-1185">Reference proteome</keyword>
<accession>A0A0E3SC15</accession>
<dbReference type="RefSeq" id="WP_048137835.1">
    <property type="nucleotide sequence ID" value="NZ_CP009516.1"/>
</dbReference>
<dbReference type="GO" id="GO:0032259">
    <property type="term" value="P:methylation"/>
    <property type="evidence" value="ECO:0007669"/>
    <property type="project" value="UniProtKB-KW"/>
</dbReference>
<gene>
    <name evidence="2" type="ORF">MSHOH_0934</name>
</gene>
<dbReference type="SUPFAM" id="SSF54593">
    <property type="entry name" value="Glyoxalase/Bleomycin resistance protein/Dihydroxybiphenyl dioxygenase"/>
    <property type="match status" value="1"/>
</dbReference>
<dbReference type="PATRIC" id="fig|1434110.4.peg.1163"/>
<dbReference type="InterPro" id="IPR028973">
    <property type="entry name" value="PhnB-like"/>
</dbReference>
<dbReference type="Pfam" id="PF06983">
    <property type="entry name" value="3-dmu-9_3-mt"/>
    <property type="match status" value="1"/>
</dbReference>
<dbReference type="Proteomes" id="UP000033101">
    <property type="component" value="Chromosome"/>
</dbReference>
<dbReference type="AlphaFoldDB" id="A0A0E3SC15"/>
<feature type="domain" description="PhnB-like" evidence="1">
    <location>
        <begin position="6"/>
        <end position="135"/>
    </location>
</feature>
<dbReference type="EMBL" id="CP009516">
    <property type="protein sequence ID" value="AKB77417.1"/>
    <property type="molecule type" value="Genomic_DNA"/>
</dbReference>
<dbReference type="CDD" id="cd06588">
    <property type="entry name" value="PhnB_like"/>
    <property type="match status" value="1"/>
</dbReference>
<reference evidence="2 3" key="1">
    <citation type="submission" date="2014-07" db="EMBL/GenBank/DDBJ databases">
        <title>Methanogenic archaea and the global carbon cycle.</title>
        <authorList>
            <person name="Henriksen J.R."/>
            <person name="Luke J."/>
            <person name="Reinhart S."/>
            <person name="Benedict M.N."/>
            <person name="Youngblut N.D."/>
            <person name="Metcalf M.E."/>
            <person name="Whitaker R.J."/>
            <person name="Metcalf W.W."/>
        </authorList>
    </citation>
    <scope>NUCLEOTIDE SEQUENCE [LARGE SCALE GENOMIC DNA]</scope>
    <source>
        <strain evidence="2 3">HB-1</strain>
    </source>
</reference>